<dbReference type="Proteomes" id="UP000239757">
    <property type="component" value="Unassembled WGS sequence"/>
</dbReference>
<protein>
    <submittedName>
        <fullName evidence="2">Uncharacterized protein</fullName>
    </submittedName>
</protein>
<feature type="compositionally biased region" description="Basic and acidic residues" evidence="1">
    <location>
        <begin position="99"/>
        <end position="112"/>
    </location>
</feature>
<feature type="region of interest" description="Disordered" evidence="1">
    <location>
        <begin position="67"/>
        <end position="112"/>
    </location>
</feature>
<dbReference type="EMBL" id="KZ663094">
    <property type="protein sequence ID" value="PPS15857.1"/>
    <property type="molecule type" value="Genomic_DNA"/>
</dbReference>
<organism evidence="2 3">
    <name type="scientific">Gossypium barbadense</name>
    <name type="common">Sea Island cotton</name>
    <name type="synonym">Hibiscus barbadensis</name>
    <dbReference type="NCBI Taxonomy" id="3634"/>
    <lineage>
        <taxon>Eukaryota</taxon>
        <taxon>Viridiplantae</taxon>
        <taxon>Streptophyta</taxon>
        <taxon>Embryophyta</taxon>
        <taxon>Tracheophyta</taxon>
        <taxon>Spermatophyta</taxon>
        <taxon>Magnoliopsida</taxon>
        <taxon>eudicotyledons</taxon>
        <taxon>Gunneridae</taxon>
        <taxon>Pentapetalae</taxon>
        <taxon>rosids</taxon>
        <taxon>malvids</taxon>
        <taxon>Malvales</taxon>
        <taxon>Malvaceae</taxon>
        <taxon>Malvoideae</taxon>
        <taxon>Gossypium</taxon>
    </lineage>
</organism>
<dbReference type="AlphaFoldDB" id="A0A2P5YJT8"/>
<sequence>MNGFLELALWKVIDQGTNEGGGGYFGGGRGWVPQVLHQKNIISHGSYGRGRAGHGSRGEPFLVEFQEPEVPSQSRHIGPDRDDPSPMSLRLMADGEGDEVSKVEDVPIRHAP</sequence>
<accession>A0A2P5YJT8</accession>
<gene>
    <name evidence="2" type="ORF">GOBAR_AA04725</name>
</gene>
<proteinExistence type="predicted"/>
<evidence type="ECO:0000313" key="2">
    <source>
        <dbReference type="EMBL" id="PPS15857.1"/>
    </source>
</evidence>
<evidence type="ECO:0000256" key="1">
    <source>
        <dbReference type="SAM" id="MobiDB-lite"/>
    </source>
</evidence>
<evidence type="ECO:0000313" key="3">
    <source>
        <dbReference type="Proteomes" id="UP000239757"/>
    </source>
</evidence>
<name>A0A2P5YJT8_GOSBA</name>
<reference evidence="2 3" key="1">
    <citation type="submission" date="2015-01" db="EMBL/GenBank/DDBJ databases">
        <title>Genome of allotetraploid Gossypium barbadense reveals genomic plasticity and fiber elongation in cotton evolution.</title>
        <authorList>
            <person name="Chen X."/>
            <person name="Liu X."/>
            <person name="Zhao B."/>
            <person name="Zheng H."/>
            <person name="Hu Y."/>
            <person name="Lu G."/>
            <person name="Yang C."/>
            <person name="Chen J."/>
            <person name="Shan C."/>
            <person name="Zhang L."/>
            <person name="Zhou Y."/>
            <person name="Wang L."/>
            <person name="Guo W."/>
            <person name="Bai Y."/>
            <person name="Ruan J."/>
            <person name="Shangguan X."/>
            <person name="Mao Y."/>
            <person name="Jiang J."/>
            <person name="Zhu Y."/>
            <person name="Lei J."/>
            <person name="Kang H."/>
            <person name="Chen S."/>
            <person name="He X."/>
            <person name="Wang R."/>
            <person name="Wang Y."/>
            <person name="Chen J."/>
            <person name="Wang L."/>
            <person name="Yu S."/>
            <person name="Wang B."/>
            <person name="Wei J."/>
            <person name="Song S."/>
            <person name="Lu X."/>
            <person name="Gao Z."/>
            <person name="Gu W."/>
            <person name="Deng X."/>
            <person name="Ma D."/>
            <person name="Wang S."/>
            <person name="Liang W."/>
            <person name="Fang L."/>
            <person name="Cai C."/>
            <person name="Zhu X."/>
            <person name="Zhou B."/>
            <person name="Zhang Y."/>
            <person name="Chen Z."/>
            <person name="Xu S."/>
            <person name="Zhu R."/>
            <person name="Wang S."/>
            <person name="Zhang T."/>
            <person name="Zhao G."/>
        </authorList>
    </citation>
    <scope>NUCLEOTIDE SEQUENCE [LARGE SCALE GENOMIC DNA]</scope>
    <source>
        <strain evidence="3">cv. Xinhai21</strain>
        <tissue evidence="2">Leaf</tissue>
    </source>
</reference>